<feature type="compositionally biased region" description="Low complexity" evidence="1">
    <location>
        <begin position="281"/>
        <end position="311"/>
    </location>
</feature>
<evidence type="ECO:0000256" key="1">
    <source>
        <dbReference type="SAM" id="MobiDB-lite"/>
    </source>
</evidence>
<evidence type="ECO:0000313" key="2">
    <source>
        <dbReference type="EMBL" id="KAK7200336.1"/>
    </source>
</evidence>
<comment type="caution">
    <text evidence="2">The sequence shown here is derived from an EMBL/GenBank/DDBJ whole genome shotgun (WGS) entry which is preliminary data.</text>
</comment>
<feature type="compositionally biased region" description="Low complexity" evidence="1">
    <location>
        <begin position="543"/>
        <end position="555"/>
    </location>
</feature>
<feature type="region of interest" description="Disordered" evidence="1">
    <location>
        <begin position="259"/>
        <end position="324"/>
    </location>
</feature>
<sequence>MPKGPRTADVSRRLVDAYVTALRQHLPTYCIRQLDKLPKAQEHQLTRLRQSYPGPPVELLYLLQRVNGTCWETLQAPHGSAPPPPPPQSTSPSATATATVTEAQGGTVASTTATATTAALPSSPSSASPTPTFTTSTTATTTVTTTTTTTATTTPAAAAVDGDASTTSKAAAPASAAAGAAAKSATKATAAAAMASEAAAFIKSQIAKKVNTMAAPRHRRPLPRYVALPILGSTYTNCPYYLKSVDQMLVAEQQFPPLSATLPDEGEAWAPTPPPPPPTPSHATAAATSSPSAPLHTSSTSDHVTSADTTESPPPPPSSTAATAGLNTHSIASVYAGCKIVHSAAPSPTPPPSTDAAPAVSLPGATPPEAEPRVVYVDPRIDIHASFHQWLAFADGVQPHVRGSTPTMPDADPARMAAAAAAAAAAGGGGGEGSSGGAAAAAAAQDTKPFSLARAPSQTYTPPPPPKQFAASRLYVDFKPVEQHGGVCGQVIQFVHGKPDSFSVVAENFGDYLKHIMAEEYEFTEELEEDDDDDDDDDEEDGVVVGAVNPVAADAAGGGGAGGAGTSAPLPPSPGSGPADGRGPASHAASAPEEVTPTPQK</sequence>
<organism evidence="2 3">
    <name type="scientific">Novymonas esmeraldas</name>
    <dbReference type="NCBI Taxonomy" id="1808958"/>
    <lineage>
        <taxon>Eukaryota</taxon>
        <taxon>Discoba</taxon>
        <taxon>Euglenozoa</taxon>
        <taxon>Kinetoplastea</taxon>
        <taxon>Metakinetoplastina</taxon>
        <taxon>Trypanosomatida</taxon>
        <taxon>Trypanosomatidae</taxon>
        <taxon>Novymonas</taxon>
    </lineage>
</organism>
<accession>A0AAW0F4I2</accession>
<feature type="compositionally biased region" description="Pro residues" evidence="1">
    <location>
        <begin position="80"/>
        <end position="89"/>
    </location>
</feature>
<proteinExistence type="predicted"/>
<keyword evidence="3" id="KW-1185">Reference proteome</keyword>
<feature type="region of interest" description="Disordered" evidence="1">
    <location>
        <begin position="74"/>
        <end position="147"/>
    </location>
</feature>
<dbReference type="AlphaFoldDB" id="A0AAW0F4I2"/>
<feature type="compositionally biased region" description="Low complexity" evidence="1">
    <location>
        <begin position="107"/>
        <end position="147"/>
    </location>
</feature>
<feature type="region of interest" description="Disordered" evidence="1">
    <location>
        <begin position="345"/>
        <end position="370"/>
    </location>
</feature>
<feature type="compositionally biased region" description="Low complexity" evidence="1">
    <location>
        <begin position="90"/>
        <end position="99"/>
    </location>
</feature>
<feature type="compositionally biased region" description="Pro residues" evidence="1">
    <location>
        <begin position="271"/>
        <end position="280"/>
    </location>
</feature>
<dbReference type="Proteomes" id="UP001430356">
    <property type="component" value="Unassembled WGS sequence"/>
</dbReference>
<feature type="compositionally biased region" description="Low complexity" evidence="1">
    <location>
        <begin position="576"/>
        <end position="585"/>
    </location>
</feature>
<evidence type="ECO:0000313" key="3">
    <source>
        <dbReference type="Proteomes" id="UP001430356"/>
    </source>
</evidence>
<reference evidence="2 3" key="1">
    <citation type="journal article" date="2021" name="MBio">
        <title>A New Model Trypanosomatid, Novymonas esmeraldas: Genomic Perception of Its 'Candidatus Pandoraea novymonadis' Endosymbiont.</title>
        <authorList>
            <person name="Zakharova A."/>
            <person name="Saura A."/>
            <person name="Butenko A."/>
            <person name="Podesvova L."/>
            <person name="Warmusova S."/>
            <person name="Kostygov A.Y."/>
            <person name="Nenarokova A."/>
            <person name="Lukes J."/>
            <person name="Opperdoes F.R."/>
            <person name="Yurchenko V."/>
        </authorList>
    </citation>
    <scope>NUCLEOTIDE SEQUENCE [LARGE SCALE GENOMIC DNA]</scope>
    <source>
        <strain evidence="2 3">E262AT.01</strain>
    </source>
</reference>
<feature type="region of interest" description="Disordered" evidence="1">
    <location>
        <begin position="524"/>
        <end position="601"/>
    </location>
</feature>
<dbReference type="EMBL" id="JAECZO010000005">
    <property type="protein sequence ID" value="KAK7200336.1"/>
    <property type="molecule type" value="Genomic_DNA"/>
</dbReference>
<name>A0AAW0F4I2_9TRYP</name>
<evidence type="ECO:0008006" key="4">
    <source>
        <dbReference type="Google" id="ProtNLM"/>
    </source>
</evidence>
<feature type="compositionally biased region" description="Gly residues" evidence="1">
    <location>
        <begin position="556"/>
        <end position="565"/>
    </location>
</feature>
<protein>
    <recommendedName>
        <fullName evidence="4">Knr4/Smi1-like domain-containing protein</fullName>
    </recommendedName>
</protein>
<gene>
    <name evidence="2" type="ORF">NESM_000087300</name>
</gene>
<feature type="compositionally biased region" description="Acidic residues" evidence="1">
    <location>
        <begin position="524"/>
        <end position="542"/>
    </location>
</feature>